<dbReference type="KEGG" id="halu:HUG12_04465"/>
<feature type="transmembrane region" description="Helical" evidence="7">
    <location>
        <begin position="157"/>
        <end position="184"/>
    </location>
</feature>
<evidence type="ECO:0000313" key="10">
    <source>
        <dbReference type="Proteomes" id="UP000509626"/>
    </source>
</evidence>
<dbReference type="OrthoDB" id="312811at2157"/>
<dbReference type="PROSITE" id="PS50928">
    <property type="entry name" value="ABC_TM1"/>
    <property type="match status" value="1"/>
</dbReference>
<evidence type="ECO:0000256" key="1">
    <source>
        <dbReference type="ARBA" id="ARBA00004651"/>
    </source>
</evidence>
<dbReference type="Pfam" id="PF00528">
    <property type="entry name" value="BPD_transp_1"/>
    <property type="match status" value="1"/>
</dbReference>
<comment type="similarity">
    <text evidence="7">Belongs to the binding-protein-dependent transport system permease family.</text>
</comment>
<keyword evidence="3" id="KW-1003">Cell membrane</keyword>
<dbReference type="InterPro" id="IPR050366">
    <property type="entry name" value="BP-dependent_transpt_permease"/>
</dbReference>
<evidence type="ECO:0000256" key="2">
    <source>
        <dbReference type="ARBA" id="ARBA00022448"/>
    </source>
</evidence>
<dbReference type="RefSeq" id="WP_179267614.1">
    <property type="nucleotide sequence ID" value="NZ_CP058579.1"/>
</dbReference>
<protein>
    <submittedName>
        <fullName evidence="9">ABC transporter permease</fullName>
    </submittedName>
</protein>
<dbReference type="EMBL" id="CP058579">
    <property type="protein sequence ID" value="QLG61030.1"/>
    <property type="molecule type" value="Genomic_DNA"/>
</dbReference>
<evidence type="ECO:0000256" key="7">
    <source>
        <dbReference type="RuleBase" id="RU363032"/>
    </source>
</evidence>
<keyword evidence="2 7" id="KW-0813">Transport</keyword>
<organism evidence="9 10">
    <name type="scientific">Halorarum salinum</name>
    <dbReference type="NCBI Taxonomy" id="2743089"/>
    <lineage>
        <taxon>Archaea</taxon>
        <taxon>Methanobacteriati</taxon>
        <taxon>Methanobacteriota</taxon>
        <taxon>Stenosarchaea group</taxon>
        <taxon>Halobacteria</taxon>
        <taxon>Halobacteriales</taxon>
        <taxon>Haloferacaceae</taxon>
        <taxon>Halorarum</taxon>
    </lineage>
</organism>
<keyword evidence="5 7" id="KW-1133">Transmembrane helix</keyword>
<evidence type="ECO:0000256" key="6">
    <source>
        <dbReference type="ARBA" id="ARBA00023136"/>
    </source>
</evidence>
<dbReference type="AlphaFoldDB" id="A0A7D5L9C5"/>
<sequence length="314" mass="33926">MGTDDGRAELPDSLSGGAGGLTSTERLVKQVSGIVGVLWNNRMGQAGVGILFVFVLLGVFGPYLAPHDPTVINRASDGSALRLAEPSLTHPLGTTNLGRDVASQVILGARVSLLIGFFAAFIAVFIGLNIGLVSGYFGGWVDDGLMRLTDIAYGLPFLPFVLVLVFLLGPSLRSIAIVISLLLWRSTARVIRSQVLSHKQRPYVESARAIGASDFRIMYYHILPNVLPLAFLYGSFSVAWAVIGEASISFLGFGDPTMTSWGQMLFDAYSAGAIRFAWWWVAPPGICIMLMVMSVFFIGRALEQVTNPELRHSE</sequence>
<dbReference type="Proteomes" id="UP000509626">
    <property type="component" value="Chromosome"/>
</dbReference>
<accession>A0A7D5L9C5</accession>
<reference evidence="9 10" key="1">
    <citation type="submission" date="2020-06" db="EMBL/GenBank/DDBJ databases">
        <title>NJ-3-1, isolated from saline soil.</title>
        <authorList>
            <person name="Cui H.L."/>
            <person name="Shi X."/>
        </authorList>
    </citation>
    <scope>NUCLEOTIDE SEQUENCE [LARGE SCALE GENOMIC DNA]</scope>
    <source>
        <strain evidence="9 10">NJ-3-1</strain>
    </source>
</reference>
<dbReference type="SUPFAM" id="SSF161098">
    <property type="entry name" value="MetI-like"/>
    <property type="match status" value="1"/>
</dbReference>
<dbReference type="GO" id="GO:0005886">
    <property type="term" value="C:plasma membrane"/>
    <property type="evidence" value="ECO:0007669"/>
    <property type="project" value="UniProtKB-SubCell"/>
</dbReference>
<feature type="transmembrane region" description="Helical" evidence="7">
    <location>
        <begin position="226"/>
        <end position="253"/>
    </location>
</feature>
<name>A0A7D5L9C5_9EURY</name>
<feature type="transmembrane region" description="Helical" evidence="7">
    <location>
        <begin position="113"/>
        <end position="137"/>
    </location>
</feature>
<evidence type="ECO:0000313" key="9">
    <source>
        <dbReference type="EMBL" id="QLG61030.1"/>
    </source>
</evidence>
<feature type="transmembrane region" description="Helical" evidence="7">
    <location>
        <begin position="46"/>
        <end position="65"/>
    </location>
</feature>
<evidence type="ECO:0000259" key="8">
    <source>
        <dbReference type="PROSITE" id="PS50928"/>
    </source>
</evidence>
<dbReference type="CDD" id="cd06261">
    <property type="entry name" value="TM_PBP2"/>
    <property type="match status" value="1"/>
</dbReference>
<evidence type="ECO:0000256" key="5">
    <source>
        <dbReference type="ARBA" id="ARBA00022989"/>
    </source>
</evidence>
<gene>
    <name evidence="9" type="ORF">HUG12_04465</name>
</gene>
<dbReference type="InterPro" id="IPR035906">
    <property type="entry name" value="MetI-like_sf"/>
</dbReference>
<keyword evidence="6 7" id="KW-0472">Membrane</keyword>
<dbReference type="GeneID" id="56036686"/>
<evidence type="ECO:0000256" key="3">
    <source>
        <dbReference type="ARBA" id="ARBA00022475"/>
    </source>
</evidence>
<evidence type="ECO:0000256" key="4">
    <source>
        <dbReference type="ARBA" id="ARBA00022692"/>
    </source>
</evidence>
<dbReference type="GO" id="GO:0055085">
    <property type="term" value="P:transmembrane transport"/>
    <property type="evidence" value="ECO:0007669"/>
    <property type="project" value="InterPro"/>
</dbReference>
<dbReference type="InterPro" id="IPR025966">
    <property type="entry name" value="OppC_N"/>
</dbReference>
<dbReference type="Pfam" id="PF12911">
    <property type="entry name" value="OppC_N"/>
    <property type="match status" value="1"/>
</dbReference>
<comment type="subcellular location">
    <subcellularLocation>
        <location evidence="1 7">Cell membrane</location>
        <topology evidence="1 7">Multi-pass membrane protein</topology>
    </subcellularLocation>
</comment>
<dbReference type="Gene3D" id="1.10.3720.10">
    <property type="entry name" value="MetI-like"/>
    <property type="match status" value="1"/>
</dbReference>
<keyword evidence="4 7" id="KW-0812">Transmembrane</keyword>
<dbReference type="InterPro" id="IPR000515">
    <property type="entry name" value="MetI-like"/>
</dbReference>
<feature type="domain" description="ABC transmembrane type-1" evidence="8">
    <location>
        <begin position="109"/>
        <end position="299"/>
    </location>
</feature>
<proteinExistence type="inferred from homology"/>
<feature type="transmembrane region" description="Helical" evidence="7">
    <location>
        <begin position="273"/>
        <end position="298"/>
    </location>
</feature>
<dbReference type="PANTHER" id="PTHR43386">
    <property type="entry name" value="OLIGOPEPTIDE TRANSPORT SYSTEM PERMEASE PROTEIN APPC"/>
    <property type="match status" value="1"/>
</dbReference>
<dbReference type="PANTHER" id="PTHR43386:SF1">
    <property type="entry name" value="D,D-DIPEPTIDE TRANSPORT SYSTEM PERMEASE PROTEIN DDPC-RELATED"/>
    <property type="match status" value="1"/>
</dbReference>
<keyword evidence="10" id="KW-1185">Reference proteome</keyword>